<feature type="domain" description="Thioredoxin" evidence="6">
    <location>
        <begin position="245"/>
        <end position="401"/>
    </location>
</feature>
<keyword evidence="8" id="KW-1185">Reference proteome</keyword>
<keyword evidence="5" id="KW-0732">Signal</keyword>
<keyword evidence="2" id="KW-0201">Cytochrome c-type biogenesis</keyword>
<dbReference type="GO" id="GO:0016491">
    <property type="term" value="F:oxidoreductase activity"/>
    <property type="evidence" value="ECO:0007669"/>
    <property type="project" value="InterPro"/>
</dbReference>
<dbReference type="SUPFAM" id="SSF52833">
    <property type="entry name" value="Thioredoxin-like"/>
    <property type="match status" value="1"/>
</dbReference>
<keyword evidence="4" id="KW-0676">Redox-active center</keyword>
<evidence type="ECO:0000256" key="3">
    <source>
        <dbReference type="ARBA" id="ARBA00023157"/>
    </source>
</evidence>
<name>A0AAP2GVC9_9BACT</name>
<dbReference type="PANTHER" id="PTHR42852:SF6">
    <property type="entry name" value="THIOL:DISULFIDE INTERCHANGE PROTEIN DSBE"/>
    <property type="match status" value="1"/>
</dbReference>
<dbReference type="PROSITE" id="PS51257">
    <property type="entry name" value="PROKAR_LIPOPROTEIN"/>
    <property type="match status" value="1"/>
</dbReference>
<evidence type="ECO:0000256" key="2">
    <source>
        <dbReference type="ARBA" id="ARBA00022748"/>
    </source>
</evidence>
<feature type="chain" id="PRO_5042820054" evidence="5">
    <location>
        <begin position="19"/>
        <end position="415"/>
    </location>
</feature>
<dbReference type="Pfam" id="PF08534">
    <property type="entry name" value="Redoxin"/>
    <property type="match status" value="1"/>
</dbReference>
<dbReference type="InterPro" id="IPR013766">
    <property type="entry name" value="Thioredoxin_domain"/>
</dbReference>
<protein>
    <submittedName>
        <fullName evidence="7">TlpA family protein disulfide reductase</fullName>
    </submittedName>
</protein>
<dbReference type="PANTHER" id="PTHR42852">
    <property type="entry name" value="THIOL:DISULFIDE INTERCHANGE PROTEIN DSBE"/>
    <property type="match status" value="1"/>
</dbReference>
<dbReference type="InterPro" id="IPR050553">
    <property type="entry name" value="Thioredoxin_ResA/DsbE_sf"/>
</dbReference>
<dbReference type="Gene3D" id="3.40.30.10">
    <property type="entry name" value="Glutaredoxin"/>
    <property type="match status" value="1"/>
</dbReference>
<comment type="subcellular location">
    <subcellularLocation>
        <location evidence="1">Cell envelope</location>
    </subcellularLocation>
</comment>
<dbReference type="GO" id="GO:0017004">
    <property type="term" value="P:cytochrome complex assembly"/>
    <property type="evidence" value="ECO:0007669"/>
    <property type="project" value="UniProtKB-KW"/>
</dbReference>
<evidence type="ECO:0000256" key="5">
    <source>
        <dbReference type="SAM" id="SignalP"/>
    </source>
</evidence>
<dbReference type="PROSITE" id="PS51352">
    <property type="entry name" value="THIOREDOXIN_2"/>
    <property type="match status" value="1"/>
</dbReference>
<evidence type="ECO:0000259" key="6">
    <source>
        <dbReference type="PROSITE" id="PS51352"/>
    </source>
</evidence>
<evidence type="ECO:0000256" key="4">
    <source>
        <dbReference type="ARBA" id="ARBA00023284"/>
    </source>
</evidence>
<evidence type="ECO:0000313" key="7">
    <source>
        <dbReference type="EMBL" id="MBT1710280.1"/>
    </source>
</evidence>
<dbReference type="RefSeq" id="WP_254085857.1">
    <property type="nucleotide sequence ID" value="NZ_JAHESE010000021.1"/>
</dbReference>
<feature type="signal peptide" evidence="5">
    <location>
        <begin position="1"/>
        <end position="18"/>
    </location>
</feature>
<dbReference type="CDD" id="cd02966">
    <property type="entry name" value="TlpA_like_family"/>
    <property type="match status" value="1"/>
</dbReference>
<comment type="caution">
    <text evidence="7">The sequence shown here is derived from an EMBL/GenBank/DDBJ whole genome shotgun (WGS) entry which is preliminary data.</text>
</comment>
<proteinExistence type="predicted"/>
<dbReference type="AlphaFoldDB" id="A0AAP2GVC9"/>
<gene>
    <name evidence="7" type="ORF">KK062_18680</name>
</gene>
<keyword evidence="3" id="KW-1015">Disulfide bond</keyword>
<evidence type="ECO:0000256" key="1">
    <source>
        <dbReference type="ARBA" id="ARBA00004196"/>
    </source>
</evidence>
<dbReference type="GO" id="GO:0030313">
    <property type="term" value="C:cell envelope"/>
    <property type="evidence" value="ECO:0007669"/>
    <property type="project" value="UniProtKB-SubCell"/>
</dbReference>
<accession>A0AAP2GVC9</accession>
<dbReference type="InterPro" id="IPR013740">
    <property type="entry name" value="Redoxin"/>
</dbReference>
<evidence type="ECO:0000313" key="8">
    <source>
        <dbReference type="Proteomes" id="UP001319080"/>
    </source>
</evidence>
<sequence length="415" mass="46463">MKKLLAVAPLLVSLAACTPPSHSPATLKTGAWRATLELQGQQLPFNFEVVSNKKGGVDAYLRNADERLLLDEITVANDSVDIALHIFDANIKARITGDTLRGEFVKNYDKNSRVPFVAVYGQTHRFEKGKDPNNVPDFSGKYSVTFVNDTDTTLAVGIFHQQGDSATGTFLTPTGDYRYLEGNVADGQLQLSTFDGNHAYIFRATKKEDGALNGEYISGKTWNERWEAQKNEQAALPDPESLTFLKPGYEKIEFSFPDVNGKKISLDDEKYKNKVVILQMFGTWCPNCMDETKFLVPWYNENHPRGVEIIGLAYERKPDFDYASNRVKKMIAKYDVKYDFAIAGTNDKVKAAETLPMLNKVVAFPTTIFIGRDGKVKKIHTGYSGPGTGIYYEQGIQKFNETVNELLRENLTSSR</sequence>
<dbReference type="EMBL" id="JAHESE010000021">
    <property type="protein sequence ID" value="MBT1710280.1"/>
    <property type="molecule type" value="Genomic_DNA"/>
</dbReference>
<dbReference type="InterPro" id="IPR036249">
    <property type="entry name" value="Thioredoxin-like_sf"/>
</dbReference>
<dbReference type="Proteomes" id="UP001319080">
    <property type="component" value="Unassembled WGS sequence"/>
</dbReference>
<reference evidence="7 8" key="1">
    <citation type="submission" date="2021-05" db="EMBL/GenBank/DDBJ databases">
        <title>A Polyphasic approach of four new species of the genus Ohtaekwangia: Ohtaekwangia histidinii sp. nov., Ohtaekwangia cretensis sp. nov., Ohtaekwangia indiensis sp. nov., Ohtaekwangia reichenbachii sp. nov. from diverse environment.</title>
        <authorList>
            <person name="Octaviana S."/>
        </authorList>
    </citation>
    <scope>NUCLEOTIDE SEQUENCE [LARGE SCALE GENOMIC DNA]</scope>
    <source>
        <strain evidence="7 8">PWU5</strain>
    </source>
</reference>
<organism evidence="7 8">
    <name type="scientific">Dawidia cretensis</name>
    <dbReference type="NCBI Taxonomy" id="2782350"/>
    <lineage>
        <taxon>Bacteria</taxon>
        <taxon>Pseudomonadati</taxon>
        <taxon>Bacteroidota</taxon>
        <taxon>Cytophagia</taxon>
        <taxon>Cytophagales</taxon>
        <taxon>Chryseotaleaceae</taxon>
        <taxon>Dawidia</taxon>
    </lineage>
</organism>